<evidence type="ECO:0000256" key="6">
    <source>
        <dbReference type="ARBA" id="ARBA00022687"/>
    </source>
</evidence>
<dbReference type="CDD" id="cd16119">
    <property type="entry name" value="UBX_UBXN6"/>
    <property type="match status" value="1"/>
</dbReference>
<dbReference type="GO" id="GO:0016055">
    <property type="term" value="P:Wnt signaling pathway"/>
    <property type="evidence" value="ECO:0007669"/>
    <property type="project" value="UniProtKB-KW"/>
</dbReference>
<dbReference type="PANTHER" id="PTHR23153">
    <property type="entry name" value="UBX-RELATED"/>
    <property type="match status" value="1"/>
</dbReference>
<dbReference type="PROSITE" id="PS50033">
    <property type="entry name" value="UBX"/>
    <property type="match status" value="1"/>
</dbReference>
<name>A0AAW1MJ46_POPJA</name>
<evidence type="ECO:0000259" key="11">
    <source>
        <dbReference type="PROSITE" id="PS50033"/>
    </source>
</evidence>
<evidence type="ECO:0000256" key="5">
    <source>
        <dbReference type="ARBA" id="ARBA00022530"/>
    </source>
</evidence>
<dbReference type="CDD" id="cd10460">
    <property type="entry name" value="PUB_UBXD1"/>
    <property type="match status" value="1"/>
</dbReference>
<evidence type="ECO:0000256" key="10">
    <source>
        <dbReference type="SAM" id="MobiDB-lite"/>
    </source>
</evidence>
<evidence type="ECO:0000256" key="2">
    <source>
        <dbReference type="ARBA" id="ARBA00005683"/>
    </source>
</evidence>
<sequence>MVNQHAQHHVDTVICNLFRFTQKFVDVRDRERKYRKGSREQGRSLMNLHNNEAGRRAVIKKSKVTCKCHGVSGSCSLITCWQQLPAFREIGNYLREKYDGATDVQVNRRGRLQVKDMQIRVPTASDLVYLDESPDYCVRNENVGILGTSGRVCNRTSHGLDGCKLLCCGRGYNTIKTTVKERCQCTFKWCCEFHVSLRTWRVFGKNICERFMKPATSKAVEELKARAGPGHRLDASSSSFESNKRKVSYAPPQRIEPTIATKQAAEAALARLNSQKKDTAFNTSLAAIQAQVRRELEAEKKDGGNNNIPEYRKPIETELEASPLLAVKGVYFRCAMISEEVLPKEEWRVKIKNFLLEQLEEERGLTACLMIHSCNYNRSKVTECMDVLCRYLDNIMANPTEAKFHKIRCQNALFKDKVEPVFGAVEFLYAAGFRQQEIEHNGTVEQFWVFDVANVEGIETLEFLRDALKSENRIELEVDRNVQVLSPAQAAKRIELPNEFYAISPEEIKKEQMYRTEVMEKQMQLRTKAMREKEELREIRKYKFALIRIRFPDGIYLQGTFSVYEKFSDVIAFIRENLEHDCPFAVSSPTGHKYEEADYENTLMHLRLVPATILTFQWDASISEEVTSVTTTYLKPEVMMLIQSL</sequence>
<dbReference type="GO" id="GO:0005576">
    <property type="term" value="C:extracellular region"/>
    <property type="evidence" value="ECO:0007669"/>
    <property type="project" value="InterPro"/>
</dbReference>
<dbReference type="InterPro" id="IPR018997">
    <property type="entry name" value="PUB_domain"/>
</dbReference>
<dbReference type="Gene3D" id="3.30.2460.20">
    <property type="match status" value="1"/>
</dbReference>
<dbReference type="AlphaFoldDB" id="A0AAW1MJ46"/>
<dbReference type="PROSITE" id="PS00246">
    <property type="entry name" value="WNT1"/>
    <property type="match status" value="1"/>
</dbReference>
<keyword evidence="7" id="KW-1015">Disulfide bond</keyword>
<dbReference type="GO" id="GO:0060560">
    <property type="term" value="P:developmental growth involved in morphogenesis"/>
    <property type="evidence" value="ECO:0007669"/>
    <property type="project" value="UniProtKB-ARBA"/>
</dbReference>
<dbReference type="SUPFAM" id="SSF143503">
    <property type="entry name" value="PUG domain-like"/>
    <property type="match status" value="1"/>
</dbReference>
<reference evidence="12 13" key="1">
    <citation type="journal article" date="2024" name="BMC Genomics">
        <title>De novo assembly and annotation of Popillia japonica's genome with initial clues to its potential as an invasive pest.</title>
        <authorList>
            <person name="Cucini C."/>
            <person name="Boschi S."/>
            <person name="Funari R."/>
            <person name="Cardaioli E."/>
            <person name="Iannotti N."/>
            <person name="Marturano G."/>
            <person name="Paoli F."/>
            <person name="Bruttini M."/>
            <person name="Carapelli A."/>
            <person name="Frati F."/>
            <person name="Nardi F."/>
        </authorList>
    </citation>
    <scope>NUCLEOTIDE SEQUENCE [LARGE SCALE GENOMIC DNA]</scope>
    <source>
        <strain evidence="12">DMR45628</strain>
    </source>
</reference>
<dbReference type="InterPro" id="IPR001012">
    <property type="entry name" value="UBX_dom"/>
</dbReference>
<evidence type="ECO:0000256" key="7">
    <source>
        <dbReference type="ARBA" id="ARBA00023157"/>
    </source>
</evidence>
<evidence type="ECO:0000313" key="12">
    <source>
        <dbReference type="EMBL" id="KAK9747420.1"/>
    </source>
</evidence>
<dbReference type="InterPro" id="IPR005817">
    <property type="entry name" value="Wnt"/>
</dbReference>
<dbReference type="Pfam" id="PF00110">
    <property type="entry name" value="wnt"/>
    <property type="match status" value="1"/>
</dbReference>
<dbReference type="EMBL" id="JASPKY010000031">
    <property type="protein sequence ID" value="KAK9747420.1"/>
    <property type="molecule type" value="Genomic_DNA"/>
</dbReference>
<keyword evidence="5" id="KW-0272">Extracellular matrix</keyword>
<dbReference type="PRINTS" id="PR01349">
    <property type="entry name" value="WNTPROTEIN"/>
</dbReference>
<comment type="similarity">
    <text evidence="2 9">Belongs to the Wnt family.</text>
</comment>
<dbReference type="Proteomes" id="UP001458880">
    <property type="component" value="Unassembled WGS sequence"/>
</dbReference>
<feature type="region of interest" description="Disordered" evidence="10">
    <location>
        <begin position="228"/>
        <end position="247"/>
    </location>
</feature>
<comment type="function">
    <text evidence="9">Ligand for members of the frizzled family of seven transmembrane receptors.</text>
</comment>
<comment type="subcellular location">
    <subcellularLocation>
        <location evidence="1 9">Secreted</location>
        <location evidence="1 9">Extracellular space</location>
        <location evidence="1 9">Extracellular matrix</location>
    </subcellularLocation>
</comment>
<dbReference type="FunFam" id="3.30.2460.20:FF:000001">
    <property type="entry name" value="Wnt homolog"/>
    <property type="match status" value="1"/>
</dbReference>
<evidence type="ECO:0000256" key="4">
    <source>
        <dbReference type="ARBA" id="ARBA00022525"/>
    </source>
</evidence>
<evidence type="ECO:0000256" key="1">
    <source>
        <dbReference type="ARBA" id="ARBA00004498"/>
    </source>
</evidence>
<dbReference type="Gene3D" id="3.10.20.90">
    <property type="entry name" value="Phosphatidylinositol 3-kinase Catalytic Subunit, Chain A, domain 1"/>
    <property type="match status" value="1"/>
</dbReference>
<evidence type="ECO:0000313" key="13">
    <source>
        <dbReference type="Proteomes" id="UP001458880"/>
    </source>
</evidence>
<dbReference type="GO" id="GO:0048699">
    <property type="term" value="P:generation of neurons"/>
    <property type="evidence" value="ECO:0007669"/>
    <property type="project" value="UniProtKB-ARBA"/>
</dbReference>
<keyword evidence="13" id="KW-1185">Reference proteome</keyword>
<keyword evidence="6 9" id="KW-0879">Wnt signaling pathway</keyword>
<dbReference type="InterPro" id="IPR036339">
    <property type="entry name" value="PUB-like_dom_sf"/>
</dbReference>
<gene>
    <name evidence="12" type="ORF">QE152_g5364</name>
</gene>
<evidence type="ECO:0000256" key="3">
    <source>
        <dbReference type="ARBA" id="ARBA00022473"/>
    </source>
</evidence>
<comment type="caution">
    <text evidence="12">The sequence shown here is derived from an EMBL/GenBank/DDBJ whole genome shotgun (WGS) entry which is preliminary data.</text>
</comment>
<dbReference type="InterPro" id="IPR043158">
    <property type="entry name" value="Wnt_C"/>
</dbReference>
<evidence type="ECO:0000256" key="9">
    <source>
        <dbReference type="RuleBase" id="RU003500"/>
    </source>
</evidence>
<dbReference type="InterPro" id="IPR018161">
    <property type="entry name" value="Wnt_CS"/>
</dbReference>
<organism evidence="12 13">
    <name type="scientific">Popillia japonica</name>
    <name type="common">Japanese beetle</name>
    <dbReference type="NCBI Taxonomy" id="7064"/>
    <lineage>
        <taxon>Eukaryota</taxon>
        <taxon>Metazoa</taxon>
        <taxon>Ecdysozoa</taxon>
        <taxon>Arthropoda</taxon>
        <taxon>Hexapoda</taxon>
        <taxon>Insecta</taxon>
        <taxon>Pterygota</taxon>
        <taxon>Neoptera</taxon>
        <taxon>Endopterygota</taxon>
        <taxon>Coleoptera</taxon>
        <taxon>Polyphaga</taxon>
        <taxon>Scarabaeiformia</taxon>
        <taxon>Scarabaeidae</taxon>
        <taxon>Rutelinae</taxon>
        <taxon>Popillia</taxon>
    </lineage>
</organism>
<dbReference type="SUPFAM" id="SSF54236">
    <property type="entry name" value="Ubiquitin-like"/>
    <property type="match status" value="1"/>
</dbReference>
<dbReference type="GO" id="GO:0000902">
    <property type="term" value="P:cell morphogenesis"/>
    <property type="evidence" value="ECO:0007669"/>
    <property type="project" value="UniProtKB-ARBA"/>
</dbReference>
<dbReference type="GO" id="GO:0007517">
    <property type="term" value="P:muscle organ development"/>
    <property type="evidence" value="ECO:0007669"/>
    <property type="project" value="UniProtKB-ARBA"/>
</dbReference>
<dbReference type="GO" id="GO:0005102">
    <property type="term" value="F:signaling receptor binding"/>
    <property type="evidence" value="ECO:0007669"/>
    <property type="project" value="InterPro"/>
</dbReference>
<proteinExistence type="inferred from homology"/>
<dbReference type="SMART" id="SM00580">
    <property type="entry name" value="PUG"/>
    <property type="match status" value="1"/>
</dbReference>
<dbReference type="InterPro" id="IPR029071">
    <property type="entry name" value="Ubiquitin-like_domsf"/>
</dbReference>
<dbReference type="Pfam" id="PF00789">
    <property type="entry name" value="UBX"/>
    <property type="match status" value="1"/>
</dbReference>
<dbReference type="PANTHER" id="PTHR23153:SF38">
    <property type="entry name" value="UBX DOMAIN-CONTAINING PROTEIN 6"/>
    <property type="match status" value="1"/>
</dbReference>
<dbReference type="SMART" id="SM00097">
    <property type="entry name" value="WNT1"/>
    <property type="match status" value="1"/>
</dbReference>
<dbReference type="Gene3D" id="1.20.58.2190">
    <property type="match status" value="1"/>
</dbReference>
<dbReference type="Pfam" id="PF09409">
    <property type="entry name" value="PUB"/>
    <property type="match status" value="1"/>
</dbReference>
<keyword evidence="3 9" id="KW-0217">Developmental protein</keyword>
<keyword evidence="4" id="KW-0964">Secreted</keyword>
<accession>A0AAW1MJ46</accession>
<protein>
    <recommendedName>
        <fullName evidence="9">Protein Wnt</fullName>
    </recommendedName>
</protein>
<dbReference type="InterPro" id="IPR042774">
    <property type="entry name" value="UBXN6_PUB"/>
</dbReference>
<dbReference type="GO" id="GO:0005737">
    <property type="term" value="C:cytoplasm"/>
    <property type="evidence" value="ECO:0007669"/>
    <property type="project" value="TreeGrafter"/>
</dbReference>
<feature type="domain" description="UBX" evidence="11">
    <location>
        <begin position="547"/>
        <end position="616"/>
    </location>
</feature>
<keyword evidence="8" id="KW-0449">Lipoprotein</keyword>
<evidence type="ECO:0000256" key="8">
    <source>
        <dbReference type="ARBA" id="ARBA00023288"/>
    </source>
</evidence>